<evidence type="ECO:0000313" key="2">
    <source>
        <dbReference type="Proteomes" id="UP000054630"/>
    </source>
</evidence>
<dbReference type="EMBL" id="JYDL01000038">
    <property type="protein sequence ID" value="KRX21626.1"/>
    <property type="molecule type" value="Genomic_DNA"/>
</dbReference>
<comment type="caution">
    <text evidence="1">The sequence shown here is derived from an EMBL/GenBank/DDBJ whole genome shotgun (WGS) entry which is preliminary data.</text>
</comment>
<reference evidence="1 2" key="1">
    <citation type="submission" date="2015-01" db="EMBL/GenBank/DDBJ databases">
        <title>Evolution of Trichinella species and genotypes.</title>
        <authorList>
            <person name="Korhonen P.K."/>
            <person name="Edoardo P."/>
            <person name="Giuseppe L.R."/>
            <person name="Gasser R.B."/>
        </authorList>
    </citation>
    <scope>NUCLEOTIDE SEQUENCE [LARGE SCALE GENOMIC DNA]</scope>
    <source>
        <strain evidence="1">ISS37</strain>
    </source>
</reference>
<protein>
    <submittedName>
        <fullName evidence="1">Uncharacterized protein</fullName>
    </submittedName>
</protein>
<gene>
    <name evidence="1" type="ORF">T07_11870</name>
</gene>
<organism evidence="1 2">
    <name type="scientific">Trichinella nelsoni</name>
    <dbReference type="NCBI Taxonomy" id="6336"/>
    <lineage>
        <taxon>Eukaryota</taxon>
        <taxon>Metazoa</taxon>
        <taxon>Ecdysozoa</taxon>
        <taxon>Nematoda</taxon>
        <taxon>Enoplea</taxon>
        <taxon>Dorylaimia</taxon>
        <taxon>Trichinellida</taxon>
        <taxon>Trichinellidae</taxon>
        <taxon>Trichinella</taxon>
    </lineage>
</organism>
<dbReference type="Proteomes" id="UP000054630">
    <property type="component" value="Unassembled WGS sequence"/>
</dbReference>
<name>A0A0V0S557_9BILA</name>
<sequence>MTDSGSPVRQVSADIKIFWNTILKLPIIDRAHYITALRLYLTGLLEASLCSGRIFAVVLFKMTLKIV</sequence>
<proteinExistence type="predicted"/>
<keyword evidence="2" id="KW-1185">Reference proteome</keyword>
<dbReference type="AlphaFoldDB" id="A0A0V0S557"/>
<evidence type="ECO:0000313" key="1">
    <source>
        <dbReference type="EMBL" id="KRX21626.1"/>
    </source>
</evidence>
<accession>A0A0V0S557</accession>